<accession>A0A024GAX8</accession>
<dbReference type="EMBL" id="CAIX01000057">
    <property type="protein sequence ID" value="CCI43888.1"/>
    <property type="molecule type" value="Genomic_DNA"/>
</dbReference>
<reference evidence="3 4" key="1">
    <citation type="submission" date="2012-05" db="EMBL/GenBank/DDBJ databases">
        <title>Recombination and specialization in a pathogen metapopulation.</title>
        <authorList>
            <person name="Gardiner A."/>
            <person name="Kemen E."/>
            <person name="Schultz-Larsen T."/>
            <person name="MacLean D."/>
            <person name="Van Oosterhout C."/>
            <person name="Jones J.D.G."/>
        </authorList>
    </citation>
    <scope>NUCLEOTIDE SEQUENCE [LARGE SCALE GENOMIC DNA]</scope>
    <source>
        <strain evidence="3 4">Ac Nc2</strain>
    </source>
</reference>
<dbReference type="Proteomes" id="UP000053237">
    <property type="component" value="Unassembled WGS sequence"/>
</dbReference>
<gene>
    <name evidence="3" type="ORF">BN9_046720</name>
</gene>
<organism evidence="3 4">
    <name type="scientific">Albugo candida</name>
    <dbReference type="NCBI Taxonomy" id="65357"/>
    <lineage>
        <taxon>Eukaryota</taxon>
        <taxon>Sar</taxon>
        <taxon>Stramenopiles</taxon>
        <taxon>Oomycota</taxon>
        <taxon>Peronosporomycetes</taxon>
        <taxon>Albuginales</taxon>
        <taxon>Albuginaceae</taxon>
        <taxon>Albugo</taxon>
    </lineage>
</organism>
<evidence type="ECO:0000256" key="2">
    <source>
        <dbReference type="SAM" id="MobiDB-lite"/>
    </source>
</evidence>
<name>A0A024GAX8_9STRA</name>
<comment type="caution">
    <text evidence="3">The sequence shown here is derived from an EMBL/GenBank/DDBJ whole genome shotgun (WGS) entry which is preliminary data.</text>
</comment>
<proteinExistence type="predicted"/>
<feature type="coiled-coil region" evidence="1">
    <location>
        <begin position="50"/>
        <end position="136"/>
    </location>
</feature>
<protein>
    <submittedName>
        <fullName evidence="3">Uncharacterized protein</fullName>
    </submittedName>
</protein>
<dbReference type="InParanoid" id="A0A024GAX8"/>
<evidence type="ECO:0000313" key="3">
    <source>
        <dbReference type="EMBL" id="CCI43888.1"/>
    </source>
</evidence>
<evidence type="ECO:0000313" key="4">
    <source>
        <dbReference type="Proteomes" id="UP000053237"/>
    </source>
</evidence>
<keyword evidence="4" id="KW-1185">Reference proteome</keyword>
<evidence type="ECO:0000256" key="1">
    <source>
        <dbReference type="SAM" id="Coils"/>
    </source>
</evidence>
<dbReference type="OrthoDB" id="78207at2759"/>
<sequence length="291" mass="33730">MTLGQSKVASEIAIRTVQRFWRASQKSKDADDQCIESTELQLLLLDQPKLRHLDELGEKYREQMRILQQQSFLLTEKQNEIQEQQIREKETQNSIREAARKRQKEYLEHQKKILSLKAAERKEQEEQQRLHALKLLNPPVQKFERRTSLSASTSADKKLPAEKKLLAAVTPRKTAQEAADLIEARNNQKKNQLEHRQRIVALYAQDLTPLVDGKKPKRLSTLRGETARQSVHSSRPMKKTSKIKAPSVKTPLTKSPENTFHDDQRSIPLTPEIRSFAWMERMSREVGISLD</sequence>
<keyword evidence="1" id="KW-0175">Coiled coil</keyword>
<feature type="region of interest" description="Disordered" evidence="2">
    <location>
        <begin position="219"/>
        <end position="265"/>
    </location>
</feature>
<dbReference type="AlphaFoldDB" id="A0A024GAX8"/>